<keyword evidence="4 13" id="KW-0645">Protease</keyword>
<keyword evidence="8 11" id="KW-1133">Transmembrane helix</keyword>
<dbReference type="EMBL" id="JSUH01000016">
    <property type="protein sequence ID" value="KHD96519.1"/>
    <property type="molecule type" value="Genomic_DNA"/>
</dbReference>
<dbReference type="CDD" id="cd06163">
    <property type="entry name" value="S2P-M50_PDZ_RseP-like"/>
    <property type="match status" value="1"/>
</dbReference>
<accession>A0A0A6VRV6</accession>
<evidence type="ECO:0000256" key="9">
    <source>
        <dbReference type="ARBA" id="ARBA00023049"/>
    </source>
</evidence>
<dbReference type="PANTHER" id="PTHR42837">
    <property type="entry name" value="REGULATOR OF SIGMA-E PROTEASE RSEP"/>
    <property type="match status" value="1"/>
</dbReference>
<evidence type="ECO:0000256" key="3">
    <source>
        <dbReference type="ARBA" id="ARBA00007931"/>
    </source>
</evidence>
<name>A0A0A6VRV6_KOCRO</name>
<dbReference type="GO" id="GO:0006508">
    <property type="term" value="P:proteolysis"/>
    <property type="evidence" value="ECO:0007669"/>
    <property type="project" value="UniProtKB-KW"/>
</dbReference>
<dbReference type="InterPro" id="IPR001478">
    <property type="entry name" value="PDZ"/>
</dbReference>
<evidence type="ECO:0000256" key="1">
    <source>
        <dbReference type="ARBA" id="ARBA00001947"/>
    </source>
</evidence>
<dbReference type="RefSeq" id="WP_035929719.1">
    <property type="nucleotide sequence ID" value="NZ_JSUH01000016.1"/>
</dbReference>
<dbReference type="Pfam" id="PF02163">
    <property type="entry name" value="Peptidase_M50"/>
    <property type="match status" value="1"/>
</dbReference>
<dbReference type="SUPFAM" id="SSF50156">
    <property type="entry name" value="PDZ domain-like"/>
    <property type="match status" value="1"/>
</dbReference>
<organism evidence="13 14">
    <name type="scientific">Kocuria rosea subsp. polaris</name>
    <dbReference type="NCBI Taxonomy" id="136273"/>
    <lineage>
        <taxon>Bacteria</taxon>
        <taxon>Bacillati</taxon>
        <taxon>Actinomycetota</taxon>
        <taxon>Actinomycetes</taxon>
        <taxon>Micrococcales</taxon>
        <taxon>Micrococcaceae</taxon>
        <taxon>Kocuria</taxon>
    </lineage>
</organism>
<keyword evidence="9 13" id="KW-0482">Metalloprotease</keyword>
<comment type="cofactor">
    <cofactor evidence="1">
        <name>Zn(2+)</name>
        <dbReference type="ChEBI" id="CHEBI:29105"/>
    </cofactor>
</comment>
<evidence type="ECO:0000256" key="6">
    <source>
        <dbReference type="ARBA" id="ARBA00022801"/>
    </source>
</evidence>
<feature type="transmembrane region" description="Helical" evidence="11">
    <location>
        <begin position="127"/>
        <end position="149"/>
    </location>
</feature>
<dbReference type="PANTHER" id="PTHR42837:SF2">
    <property type="entry name" value="MEMBRANE METALLOPROTEASE ARASP2, CHLOROPLASTIC-RELATED"/>
    <property type="match status" value="1"/>
</dbReference>
<feature type="transmembrane region" description="Helical" evidence="11">
    <location>
        <begin position="355"/>
        <end position="375"/>
    </location>
</feature>
<keyword evidence="10 11" id="KW-0472">Membrane</keyword>
<evidence type="ECO:0000256" key="8">
    <source>
        <dbReference type="ARBA" id="ARBA00022989"/>
    </source>
</evidence>
<dbReference type="InterPro" id="IPR008915">
    <property type="entry name" value="Peptidase_M50"/>
</dbReference>
<feature type="domain" description="PDZ" evidence="12">
    <location>
        <begin position="148"/>
        <end position="235"/>
    </location>
</feature>
<dbReference type="InterPro" id="IPR036034">
    <property type="entry name" value="PDZ_sf"/>
</dbReference>
<evidence type="ECO:0000313" key="14">
    <source>
        <dbReference type="Proteomes" id="UP000030466"/>
    </source>
</evidence>
<evidence type="ECO:0000313" key="13">
    <source>
        <dbReference type="EMBL" id="KHD96519.1"/>
    </source>
</evidence>
<evidence type="ECO:0000259" key="12">
    <source>
        <dbReference type="SMART" id="SM00228"/>
    </source>
</evidence>
<dbReference type="Gene3D" id="2.30.42.10">
    <property type="match status" value="1"/>
</dbReference>
<keyword evidence="14" id="KW-1185">Reference proteome</keyword>
<dbReference type="InterPro" id="IPR004387">
    <property type="entry name" value="Pept_M50_Zn"/>
</dbReference>
<dbReference type="Pfam" id="PF17820">
    <property type="entry name" value="PDZ_6"/>
    <property type="match status" value="1"/>
</dbReference>
<gene>
    <name evidence="13" type="ORF">GY22_15410</name>
</gene>
<evidence type="ECO:0000256" key="4">
    <source>
        <dbReference type="ARBA" id="ARBA00022670"/>
    </source>
</evidence>
<proteinExistence type="inferred from homology"/>
<evidence type="ECO:0000256" key="10">
    <source>
        <dbReference type="ARBA" id="ARBA00023136"/>
    </source>
</evidence>
<feature type="transmembrane region" description="Helical" evidence="11">
    <location>
        <begin position="414"/>
        <end position="435"/>
    </location>
</feature>
<reference evidence="13 14" key="1">
    <citation type="journal article" date="2003" name="Int. J. Syst. Evol. Microbiol.">
        <title>Kocuria polaris sp. nov., an orange-pigmented psychrophilic bacterium isolated from an Antarctic cyanobacterial mat sample.</title>
        <authorList>
            <person name="Reddy G.S."/>
            <person name="Prakash J.S."/>
            <person name="Prabahar V."/>
            <person name="Matsumoto G.I."/>
            <person name="Stackebrandt E."/>
            <person name="Shivaji S."/>
        </authorList>
    </citation>
    <scope>NUCLEOTIDE SEQUENCE [LARGE SCALE GENOMIC DNA]</scope>
    <source>
        <strain evidence="13 14">CMS 76or</strain>
    </source>
</reference>
<dbReference type="AlphaFoldDB" id="A0A0A6VRV6"/>
<comment type="caution">
    <text evidence="13">The sequence shown here is derived from an EMBL/GenBank/DDBJ whole genome shotgun (WGS) entry which is preliminary data.</text>
</comment>
<comment type="subcellular location">
    <subcellularLocation>
        <location evidence="2">Membrane</location>
        <topology evidence="2">Multi-pass membrane protein</topology>
    </subcellularLocation>
</comment>
<dbReference type="Proteomes" id="UP000030466">
    <property type="component" value="Unassembled WGS sequence"/>
</dbReference>
<comment type="similarity">
    <text evidence="3">Belongs to the peptidase M50B family.</text>
</comment>
<sequence length="444" mass="46486">MGVVLFLVGVLLAAAAIAVSIALHEIGHLVPAKLFGVRVTQYMVGFGRTVLSRRRGETEYGLKAVPLGGYISMVGMYPPARAGSTARASSTGVFQQMAAEARGGAADQLLPGDEDRVFYRLPVWKRIVIMLGGPVMNLLLGTLCLAVLLSGFGTATPTTTVAWVSECVVAAERQAAGQTECRPEDPQAPANAAGLRPGDVVTAVDGAPVGSWDELTARIRDRAGERIPVVVERDGRTVSAALTPILSSRPVLDDSGAAVTGEDGAPRYEEVGFIGISPTSEPVRQPLTAVPGAVLDGLQQIAGVVLHLPQRIYEVGEAAFSDAPRDPDGPISVVGVGRISGEIAAHEEIALRDKAASLVGLVGSVNLALFVFNLLPLLPLDGGHVAGALWEALRRGSARLLGRRDPGPFDPARLLPVTYAVAVLMIGMSVLLIYADIVKPVRLF</sequence>
<protein>
    <submittedName>
        <fullName evidence="13">Zinc metalloprotease</fullName>
    </submittedName>
</protein>
<dbReference type="OrthoDB" id="9782003at2"/>
<keyword evidence="7" id="KW-0862">Zinc</keyword>
<evidence type="ECO:0000256" key="11">
    <source>
        <dbReference type="SAM" id="Phobius"/>
    </source>
</evidence>
<dbReference type="SMART" id="SM00228">
    <property type="entry name" value="PDZ"/>
    <property type="match status" value="1"/>
</dbReference>
<dbReference type="GO" id="GO:0004222">
    <property type="term" value="F:metalloendopeptidase activity"/>
    <property type="evidence" value="ECO:0007669"/>
    <property type="project" value="InterPro"/>
</dbReference>
<dbReference type="GO" id="GO:0016020">
    <property type="term" value="C:membrane"/>
    <property type="evidence" value="ECO:0007669"/>
    <property type="project" value="UniProtKB-SubCell"/>
</dbReference>
<keyword evidence="5 11" id="KW-0812">Transmembrane</keyword>
<evidence type="ECO:0000256" key="2">
    <source>
        <dbReference type="ARBA" id="ARBA00004141"/>
    </source>
</evidence>
<evidence type="ECO:0000256" key="7">
    <source>
        <dbReference type="ARBA" id="ARBA00022833"/>
    </source>
</evidence>
<evidence type="ECO:0000256" key="5">
    <source>
        <dbReference type="ARBA" id="ARBA00022692"/>
    </source>
</evidence>
<keyword evidence="6" id="KW-0378">Hydrolase</keyword>
<dbReference type="InterPro" id="IPR041489">
    <property type="entry name" value="PDZ_6"/>
</dbReference>